<dbReference type="EMBL" id="BNJF01000002">
    <property type="protein sequence ID" value="GHO46302.1"/>
    <property type="molecule type" value="Genomic_DNA"/>
</dbReference>
<evidence type="ECO:0000313" key="2">
    <source>
        <dbReference type="EMBL" id="GHO46302.1"/>
    </source>
</evidence>
<organism evidence="2 3">
    <name type="scientific">Ktedonospora formicarum</name>
    <dbReference type="NCBI Taxonomy" id="2778364"/>
    <lineage>
        <taxon>Bacteria</taxon>
        <taxon>Bacillati</taxon>
        <taxon>Chloroflexota</taxon>
        <taxon>Ktedonobacteria</taxon>
        <taxon>Ktedonobacterales</taxon>
        <taxon>Ktedonobacteraceae</taxon>
        <taxon>Ktedonospora</taxon>
    </lineage>
</organism>
<proteinExistence type="predicted"/>
<feature type="region of interest" description="Disordered" evidence="1">
    <location>
        <begin position="39"/>
        <end position="92"/>
    </location>
</feature>
<comment type="caution">
    <text evidence="2">The sequence shown here is derived from an EMBL/GenBank/DDBJ whole genome shotgun (WGS) entry which is preliminary data.</text>
</comment>
<dbReference type="AlphaFoldDB" id="A0A8J3MRP0"/>
<evidence type="ECO:0000313" key="3">
    <source>
        <dbReference type="Proteomes" id="UP000612362"/>
    </source>
</evidence>
<keyword evidence="3" id="KW-1185">Reference proteome</keyword>
<sequence length="92" mass="9714">MPKAKALAVSRWLKRCMAITALVGFGTLSGLVMTHKVASDEQQSTLGNSSSSDESTAQPQSPYATTSPWEQGGYGFGNSDPEQPPISRSHAS</sequence>
<accession>A0A8J3MRP0</accession>
<gene>
    <name evidence="2" type="ORF">KSX_44650</name>
</gene>
<protein>
    <submittedName>
        <fullName evidence="2">Uncharacterized protein</fullName>
    </submittedName>
</protein>
<evidence type="ECO:0000256" key="1">
    <source>
        <dbReference type="SAM" id="MobiDB-lite"/>
    </source>
</evidence>
<dbReference type="Proteomes" id="UP000612362">
    <property type="component" value="Unassembled WGS sequence"/>
</dbReference>
<name>A0A8J3MRP0_9CHLR</name>
<feature type="compositionally biased region" description="Polar residues" evidence="1">
    <location>
        <begin position="40"/>
        <end position="69"/>
    </location>
</feature>
<reference evidence="2" key="1">
    <citation type="submission" date="2020-10" db="EMBL/GenBank/DDBJ databases">
        <title>Taxonomic study of unclassified bacteria belonging to the class Ktedonobacteria.</title>
        <authorList>
            <person name="Yabe S."/>
            <person name="Wang C.M."/>
            <person name="Zheng Y."/>
            <person name="Sakai Y."/>
            <person name="Cavaletti L."/>
            <person name="Monciardini P."/>
            <person name="Donadio S."/>
        </authorList>
    </citation>
    <scope>NUCLEOTIDE SEQUENCE</scope>
    <source>
        <strain evidence="2">SOSP1-1</strain>
    </source>
</reference>